<keyword evidence="3" id="KW-1185">Reference proteome</keyword>
<protein>
    <submittedName>
        <fullName evidence="2">Uncharacterized protein</fullName>
    </submittedName>
</protein>
<sequence length="252" mass="28729">MPKFLILFICVISFISSISGADSTSVQRHFNGNITVTQNGISLLPNMSLGKPALIMEYSLGSKTFAFEPQLRFSLDGKPWSFIFWFRKRMNWDKFGLTLGSHPSVVFKRVYTNDANGNEIENLNVQQYLVGEINPTYKISKNTTLGLYYLTSFKWINAPVNQTQFVTVNALINNIKLGGDFRLRLYPQVYFLKMDDIQGTYATTNIALSHRKSPIFIAAILNQKFQSTIPGKDFVWNVSLGYSFNTNWTKLK</sequence>
<dbReference type="AlphaFoldDB" id="A0A437PMP5"/>
<proteinExistence type="predicted"/>
<accession>A0A437PMP5</accession>
<evidence type="ECO:0000313" key="2">
    <source>
        <dbReference type="EMBL" id="RVU23561.1"/>
    </source>
</evidence>
<gene>
    <name evidence="2" type="ORF">EOJ36_10815</name>
</gene>
<keyword evidence="1" id="KW-0732">Signal</keyword>
<feature type="signal peptide" evidence="1">
    <location>
        <begin position="1"/>
        <end position="21"/>
    </location>
</feature>
<dbReference type="OrthoDB" id="650068at2"/>
<name>A0A437PMP5_9BACT</name>
<dbReference type="EMBL" id="SACY01000005">
    <property type="protein sequence ID" value="RVU23561.1"/>
    <property type="molecule type" value="Genomic_DNA"/>
</dbReference>
<dbReference type="Proteomes" id="UP000282832">
    <property type="component" value="Unassembled WGS sequence"/>
</dbReference>
<evidence type="ECO:0000313" key="3">
    <source>
        <dbReference type="Proteomes" id="UP000282832"/>
    </source>
</evidence>
<dbReference type="RefSeq" id="WP_127805246.1">
    <property type="nucleotide sequence ID" value="NZ_SACY01000005.1"/>
</dbReference>
<evidence type="ECO:0000256" key="1">
    <source>
        <dbReference type="SAM" id="SignalP"/>
    </source>
</evidence>
<organism evidence="2 3">
    <name type="scientific">Sandaracinomonas limnophila</name>
    <dbReference type="NCBI Taxonomy" id="1862386"/>
    <lineage>
        <taxon>Bacteria</taxon>
        <taxon>Pseudomonadati</taxon>
        <taxon>Bacteroidota</taxon>
        <taxon>Cytophagia</taxon>
        <taxon>Cytophagales</taxon>
        <taxon>Flectobacillaceae</taxon>
        <taxon>Sandaracinomonas</taxon>
    </lineage>
</organism>
<feature type="chain" id="PRO_5019107757" evidence="1">
    <location>
        <begin position="22"/>
        <end position="252"/>
    </location>
</feature>
<comment type="caution">
    <text evidence="2">The sequence shown here is derived from an EMBL/GenBank/DDBJ whole genome shotgun (WGS) entry which is preliminary data.</text>
</comment>
<reference evidence="2 3" key="1">
    <citation type="submission" date="2019-01" db="EMBL/GenBank/DDBJ databases">
        <authorList>
            <person name="Chen W.-M."/>
        </authorList>
    </citation>
    <scope>NUCLEOTIDE SEQUENCE [LARGE SCALE GENOMIC DNA]</scope>
    <source>
        <strain evidence="2 3">FSY-15</strain>
    </source>
</reference>